<evidence type="ECO:0000256" key="1">
    <source>
        <dbReference type="ARBA" id="ARBA00010830"/>
    </source>
</evidence>
<accession>F6FSR4</accession>
<dbReference type="Gene3D" id="1.10.530.10">
    <property type="match status" value="1"/>
</dbReference>
<keyword evidence="7" id="KW-1185">Reference proteome</keyword>
<dbReference type="AlphaFoldDB" id="F6FSR4"/>
<reference evidence="6 7" key="1">
    <citation type="submission" date="2011-05" db="EMBL/GenBank/DDBJ databases">
        <title>Complete sequence of Isoptericola variabilis 225.</title>
        <authorList>
            <consortium name="US DOE Joint Genome Institute"/>
            <person name="Lucas S."/>
            <person name="Han J."/>
            <person name="Lapidus A."/>
            <person name="Cheng J.-F."/>
            <person name="Goodwin L."/>
            <person name="Pitluck S."/>
            <person name="Peters L."/>
            <person name="Mikhailova N."/>
            <person name="Zeytun A."/>
            <person name="Han C."/>
            <person name="Tapia R."/>
            <person name="Land M."/>
            <person name="Hauser L."/>
            <person name="Kyrpides N."/>
            <person name="Ivanova N."/>
            <person name="Pagani I."/>
            <person name="Siebers A."/>
            <person name="Allgaier M."/>
            <person name="Thelen M."/>
            <person name="Hugenholtz P."/>
            <person name="Gladden J."/>
            <person name="Woyke T."/>
        </authorList>
    </citation>
    <scope>NUCLEOTIDE SEQUENCE [LARGE SCALE GENOMIC DNA]</scope>
    <source>
        <strain evidence="7">225</strain>
    </source>
</reference>
<dbReference type="InterPro" id="IPR011098">
    <property type="entry name" value="G5_dom"/>
</dbReference>
<feature type="domain" description="G5" evidence="5">
    <location>
        <begin position="190"/>
        <end position="271"/>
    </location>
</feature>
<name>F6FSR4_ISOV2</name>
<keyword evidence="3" id="KW-0378">Hydrolase</keyword>
<dbReference type="STRING" id="743718.Isova_2518"/>
<dbReference type="SUPFAM" id="SSF53955">
    <property type="entry name" value="Lysozyme-like"/>
    <property type="match status" value="1"/>
</dbReference>
<dbReference type="EMBL" id="CP002810">
    <property type="protein sequence ID" value="AEG45226.1"/>
    <property type="molecule type" value="Genomic_DNA"/>
</dbReference>
<dbReference type="Pfam" id="PF07501">
    <property type="entry name" value="G5"/>
    <property type="match status" value="1"/>
</dbReference>
<comment type="similarity">
    <text evidence="1">Belongs to the transglycosylase family. Rpf subfamily.</text>
</comment>
<evidence type="ECO:0000259" key="5">
    <source>
        <dbReference type="PROSITE" id="PS51109"/>
    </source>
</evidence>
<proteinExistence type="inferred from homology"/>
<sequence>MVTVLALAVTGGAVAVVDQARKTVTLDVDGRTTTVTTFAGSVDGLLAAEGVRLSERDLVVPARDGVLRDGAEVVVRYGRQLTIEADGKQRDLWVTALDADEALRTLAERGTEATLVPTRSGERASLPLRLDAEGPVALVVGGEETVVPDGGIGLEAILEDAGVTLDGDDRIHVERRAADELGAPTVAVVVQRVEVEEVTETAAVPFETETKVDPDRYADQGTAVEQEGKDGVRTIVHRVVTVDGAEESREKLSDEVTTEPVTEVLVKGTKERPEPEPEPEPEPARSSTSSSSSSSSGSSGGSVPTGDVWAALAQCESGGDPTTNTGNGYYGMYQFSLSTWQSVGGTGLPSDASAAEQTMRAQILQQRAGWGQWPHCAAKLGLL</sequence>
<dbReference type="InterPro" id="IPR023346">
    <property type="entry name" value="Lysozyme-like_dom_sf"/>
</dbReference>
<keyword evidence="2" id="KW-0732">Signal</keyword>
<protein>
    <submittedName>
        <fullName evidence="6">Transglycosylase-like domain protein</fullName>
    </submittedName>
</protein>
<dbReference type="InterPro" id="IPR007137">
    <property type="entry name" value="DUF348"/>
</dbReference>
<gene>
    <name evidence="6" type="ordered locus">Isova_2518</name>
</gene>
<dbReference type="SMART" id="SM01208">
    <property type="entry name" value="G5"/>
    <property type="match status" value="1"/>
</dbReference>
<feature type="region of interest" description="Disordered" evidence="4">
    <location>
        <begin position="245"/>
        <end position="305"/>
    </location>
</feature>
<dbReference type="Pfam" id="PF06737">
    <property type="entry name" value="Transglycosylas"/>
    <property type="match status" value="1"/>
</dbReference>
<evidence type="ECO:0000256" key="3">
    <source>
        <dbReference type="ARBA" id="ARBA00022801"/>
    </source>
</evidence>
<feature type="region of interest" description="Disordered" evidence="4">
    <location>
        <begin position="211"/>
        <end position="230"/>
    </location>
</feature>
<dbReference type="eggNOG" id="COG3583">
    <property type="taxonomic scope" value="Bacteria"/>
</dbReference>
<feature type="compositionally biased region" description="Low complexity" evidence="4">
    <location>
        <begin position="284"/>
        <end position="297"/>
    </location>
</feature>
<evidence type="ECO:0000313" key="6">
    <source>
        <dbReference type="EMBL" id="AEG45226.1"/>
    </source>
</evidence>
<dbReference type="PROSITE" id="PS51109">
    <property type="entry name" value="G5"/>
    <property type="match status" value="1"/>
</dbReference>
<dbReference type="Pfam" id="PF03990">
    <property type="entry name" value="DUF348"/>
    <property type="match status" value="2"/>
</dbReference>
<evidence type="ECO:0000313" key="7">
    <source>
        <dbReference type="Proteomes" id="UP000009236"/>
    </source>
</evidence>
<dbReference type="Proteomes" id="UP000009236">
    <property type="component" value="Chromosome"/>
</dbReference>
<dbReference type="KEGG" id="iva:Isova_2518"/>
<dbReference type="GO" id="GO:0016787">
    <property type="term" value="F:hydrolase activity"/>
    <property type="evidence" value="ECO:0007669"/>
    <property type="project" value="UniProtKB-KW"/>
</dbReference>
<dbReference type="RefSeq" id="WP_013839617.1">
    <property type="nucleotide sequence ID" value="NC_015588.1"/>
</dbReference>
<dbReference type="CDD" id="cd13925">
    <property type="entry name" value="RPF"/>
    <property type="match status" value="1"/>
</dbReference>
<evidence type="ECO:0000256" key="2">
    <source>
        <dbReference type="ARBA" id="ARBA00022729"/>
    </source>
</evidence>
<dbReference type="InterPro" id="IPR010618">
    <property type="entry name" value="RPF"/>
</dbReference>
<organism evidence="7">
    <name type="scientific">Isoptericola variabilis (strain 225)</name>
    <dbReference type="NCBI Taxonomy" id="743718"/>
    <lineage>
        <taxon>Bacteria</taxon>
        <taxon>Bacillati</taxon>
        <taxon>Actinomycetota</taxon>
        <taxon>Actinomycetes</taxon>
        <taxon>Micrococcales</taxon>
        <taxon>Promicromonosporaceae</taxon>
        <taxon>Isoptericola</taxon>
    </lineage>
</organism>
<evidence type="ECO:0000256" key="4">
    <source>
        <dbReference type="SAM" id="MobiDB-lite"/>
    </source>
</evidence>
<dbReference type="Gene3D" id="2.20.230.10">
    <property type="entry name" value="Resuscitation-promoting factor rpfb"/>
    <property type="match status" value="1"/>
</dbReference>
<dbReference type="HOGENOM" id="CLU_036884_1_1_11"/>